<proteinExistence type="predicted"/>
<evidence type="ECO:0000313" key="2">
    <source>
        <dbReference type="Proteomes" id="UP000198575"/>
    </source>
</evidence>
<sequence length="241" mass="25198">MAAGRFVISSRYCGPPGSGNGGYVCGRLAAYLRGPASVRLKAPPPLETGLDVESSDAEARLKSGANVIAEARSAELDLESPTPPSFAEAEEASKAYIGFTQHPFPGCFVCGPQREMGDGLRIFPGWVASGSMVASPWVPDASLGDDSNKVRSEFLWAALDCTSGFAVMPAPQGKAMVLGELGVRIDRDLPTGEKCVALGWPLAFDGRKRHCGSAIFSGSGDLIAIARATWIEVESSAFGGQ</sequence>
<evidence type="ECO:0000313" key="1">
    <source>
        <dbReference type="EMBL" id="SFN37534.1"/>
    </source>
</evidence>
<dbReference type="Proteomes" id="UP000198575">
    <property type="component" value="Unassembled WGS sequence"/>
</dbReference>
<dbReference type="STRING" id="578942.SAMN05216289_11781"/>
<dbReference type="Gene3D" id="3.10.129.10">
    <property type="entry name" value="Hotdog Thioesterase"/>
    <property type="match status" value="1"/>
</dbReference>
<dbReference type="InterPro" id="IPR029069">
    <property type="entry name" value="HotDog_dom_sf"/>
</dbReference>
<protein>
    <submittedName>
        <fullName evidence="1">Uncharacterized protein</fullName>
    </submittedName>
</protein>
<dbReference type="SUPFAM" id="SSF54637">
    <property type="entry name" value="Thioesterase/thiol ester dehydrase-isomerase"/>
    <property type="match status" value="1"/>
</dbReference>
<name>A0A1I4YHK0_9GAMM</name>
<organism evidence="1 2">
    <name type="scientific">Dokdonella immobilis</name>
    <dbReference type="NCBI Taxonomy" id="578942"/>
    <lineage>
        <taxon>Bacteria</taxon>
        <taxon>Pseudomonadati</taxon>
        <taxon>Pseudomonadota</taxon>
        <taxon>Gammaproteobacteria</taxon>
        <taxon>Lysobacterales</taxon>
        <taxon>Rhodanobacteraceae</taxon>
        <taxon>Dokdonella</taxon>
    </lineage>
</organism>
<dbReference type="EMBL" id="FOVF01000017">
    <property type="protein sequence ID" value="SFN37534.1"/>
    <property type="molecule type" value="Genomic_DNA"/>
</dbReference>
<keyword evidence="2" id="KW-1185">Reference proteome</keyword>
<accession>A0A1I4YHK0</accession>
<reference evidence="1 2" key="1">
    <citation type="submission" date="2016-10" db="EMBL/GenBank/DDBJ databases">
        <authorList>
            <person name="de Groot N.N."/>
        </authorList>
    </citation>
    <scope>NUCLEOTIDE SEQUENCE [LARGE SCALE GENOMIC DNA]</scope>
    <source>
        <strain evidence="1 2">CGMCC 1.7659</strain>
    </source>
</reference>
<gene>
    <name evidence="1" type="ORF">SAMN05216289_11781</name>
</gene>
<dbReference type="AlphaFoldDB" id="A0A1I4YHK0"/>